<dbReference type="ESTHER" id="spos1-u7q5l6">
    <property type="family name" value="ABHD11-Acetyl_transferase"/>
</dbReference>
<dbReference type="GO" id="GO:0005739">
    <property type="term" value="C:mitochondrion"/>
    <property type="evidence" value="ECO:0007669"/>
    <property type="project" value="TreeGrafter"/>
</dbReference>
<dbReference type="KEGG" id="ssck:SPSK_05318"/>
<protein>
    <recommendedName>
        <fullName evidence="3">AB hydrolase-1 domain-containing protein</fullName>
    </recommendedName>
</protein>
<reference evidence="4 5" key="2">
    <citation type="journal article" date="2015" name="Eukaryot. Cell">
        <title>Asexual propagation of a virulent clone complex in a human and feline outbreak of sporotrichosis.</title>
        <authorList>
            <person name="Teixeira Mde M."/>
            <person name="Rodrigues A.M."/>
            <person name="Tsui C.K."/>
            <person name="de Almeida L.G."/>
            <person name="Van Diepeningen A.D."/>
            <person name="van den Ende B.G."/>
            <person name="Fernandes G.F."/>
            <person name="Kano R."/>
            <person name="Hamelin R.C."/>
            <person name="Lopes-Bezerra L.M."/>
            <person name="Vasconcelos A.T."/>
            <person name="de Hoog S."/>
            <person name="de Camargo Z.P."/>
            <person name="Felipe M.S."/>
        </authorList>
    </citation>
    <scope>NUCLEOTIDE SEQUENCE [LARGE SCALE GENOMIC DNA]</scope>
    <source>
        <strain evidence="4 5">1099-18</strain>
    </source>
</reference>
<dbReference type="Proteomes" id="UP000033710">
    <property type="component" value="Unassembled WGS sequence"/>
</dbReference>
<dbReference type="PANTHER" id="PTHR46118">
    <property type="entry name" value="PROTEIN ABHD11"/>
    <property type="match status" value="1"/>
</dbReference>
<proteinExistence type="inferred from homology"/>
<dbReference type="FunFam" id="3.40.50.1820:FF:000039">
    <property type="entry name" value="Esterase ybfF"/>
    <property type="match status" value="1"/>
</dbReference>
<dbReference type="PANTHER" id="PTHR46118:SF4">
    <property type="entry name" value="PROTEIN ABHD11"/>
    <property type="match status" value="1"/>
</dbReference>
<dbReference type="RefSeq" id="XP_016583092.1">
    <property type="nucleotide sequence ID" value="XM_016732067.1"/>
</dbReference>
<dbReference type="VEuPathDB" id="FungiDB:SPSK_05318"/>
<dbReference type="SUPFAM" id="SSF53474">
    <property type="entry name" value="alpha/beta-Hydrolases"/>
    <property type="match status" value="1"/>
</dbReference>
<comment type="caution">
    <text evidence="4">The sequence shown here is derived from an EMBL/GenBank/DDBJ whole genome shotgun (WGS) entry which is preliminary data.</text>
</comment>
<comment type="similarity">
    <text evidence="1">Belongs to the AB hydrolase superfamily.</text>
</comment>
<dbReference type="InterPro" id="IPR029058">
    <property type="entry name" value="AB_hydrolase_fold"/>
</dbReference>
<sequence length="338" mass="37410">MAARAPVWGSRLAHRSIQLSSSPWISRKPGQRHVLGSLQTAHAPYSSKSVGSDDGPVKLAFDLHKPEKPVADDKTRPILVLHGLFGSKKNNRSISKVLARDLGRSIYALDMRNHGDSPHAARHDYEVMADDVANFIKEHGLTDPSIIGHSMGAKTAMVLALKSPDMVRDIIPVDNAPIDAALLSSFGTYVRGMKYVDLCRVKRQAEADNILQSYEPSLTIRHFLMGNLHRVKVPDDDPSPEAGKTILQFRIPLGTLGKALDVLGDFPYKDTNAVRFEKPALFVRGTKSHYVPDEALPIIGQFFPRFEVVDIEAGHWVISENPEAFRQAVVRFLTPTDD</sequence>
<accession>A0A0F2LWX5</accession>
<dbReference type="OrthoDB" id="8119704at2759"/>
<feature type="domain" description="AB hydrolase-1" evidence="3">
    <location>
        <begin position="77"/>
        <end position="322"/>
    </location>
</feature>
<evidence type="ECO:0000259" key="3">
    <source>
        <dbReference type="Pfam" id="PF00561"/>
    </source>
</evidence>
<dbReference type="EMBL" id="AXCR01000012">
    <property type="protein sequence ID" value="KJR80416.1"/>
    <property type="molecule type" value="Genomic_DNA"/>
</dbReference>
<evidence type="ECO:0000256" key="1">
    <source>
        <dbReference type="ARBA" id="ARBA00008645"/>
    </source>
</evidence>
<evidence type="ECO:0000313" key="4">
    <source>
        <dbReference type="EMBL" id="KJR80416.1"/>
    </source>
</evidence>
<evidence type="ECO:0000256" key="2">
    <source>
        <dbReference type="ARBA" id="ARBA00022801"/>
    </source>
</evidence>
<gene>
    <name evidence="4" type="ORF">SPSK_05318</name>
</gene>
<reference evidence="4 5" key="1">
    <citation type="journal article" date="2014" name="BMC Genomics">
        <title>Comparative genomics of the major fungal agents of human and animal Sporotrichosis: Sporothrix schenckii and Sporothrix brasiliensis.</title>
        <authorList>
            <person name="Teixeira M.M."/>
            <person name="de Almeida L.G."/>
            <person name="Kubitschek-Barreira P."/>
            <person name="Alves F.L."/>
            <person name="Kioshima E.S."/>
            <person name="Abadio A.K."/>
            <person name="Fernandes L."/>
            <person name="Derengowski L.S."/>
            <person name="Ferreira K.S."/>
            <person name="Souza R.C."/>
            <person name="Ruiz J.C."/>
            <person name="de Andrade N.C."/>
            <person name="Paes H.C."/>
            <person name="Nicola A.M."/>
            <person name="Albuquerque P."/>
            <person name="Gerber A.L."/>
            <person name="Martins V.P."/>
            <person name="Peconick L.D."/>
            <person name="Neto A.V."/>
            <person name="Chaucanez C.B."/>
            <person name="Silva P.A."/>
            <person name="Cunha O.L."/>
            <person name="de Oliveira F.F."/>
            <person name="dos Santos T.C."/>
            <person name="Barros A.L."/>
            <person name="Soares M.A."/>
            <person name="de Oliveira L.M."/>
            <person name="Marini M.M."/>
            <person name="Villalobos-Duno H."/>
            <person name="Cunha M.M."/>
            <person name="de Hoog S."/>
            <person name="da Silveira J.F."/>
            <person name="Henrissat B."/>
            <person name="Nino-Vega G.A."/>
            <person name="Cisalpino P.S."/>
            <person name="Mora-Montes H.M."/>
            <person name="Almeida S.R."/>
            <person name="Stajich J.E."/>
            <person name="Lopes-Bezerra L.M."/>
            <person name="Vasconcelos A.T."/>
            <person name="Felipe M.S."/>
        </authorList>
    </citation>
    <scope>NUCLEOTIDE SEQUENCE [LARGE SCALE GENOMIC DNA]</scope>
    <source>
        <strain evidence="4 5">1099-18</strain>
    </source>
</reference>
<keyword evidence="2" id="KW-0378">Hydrolase</keyword>
<organism evidence="4 5">
    <name type="scientific">Sporothrix schenckii 1099-18</name>
    <dbReference type="NCBI Taxonomy" id="1397361"/>
    <lineage>
        <taxon>Eukaryota</taxon>
        <taxon>Fungi</taxon>
        <taxon>Dikarya</taxon>
        <taxon>Ascomycota</taxon>
        <taxon>Pezizomycotina</taxon>
        <taxon>Sordariomycetes</taxon>
        <taxon>Sordariomycetidae</taxon>
        <taxon>Ophiostomatales</taxon>
        <taxon>Ophiostomataceae</taxon>
        <taxon>Sporothrix</taxon>
    </lineage>
</organism>
<dbReference type="InterPro" id="IPR000073">
    <property type="entry name" value="AB_hydrolase_1"/>
</dbReference>
<dbReference type="GeneID" id="27667344"/>
<dbReference type="AlphaFoldDB" id="A0A0F2LWX5"/>
<name>A0A0F2LWX5_SPOSC</name>
<dbReference type="GO" id="GO:0052689">
    <property type="term" value="F:carboxylic ester hydrolase activity"/>
    <property type="evidence" value="ECO:0007669"/>
    <property type="project" value="TreeGrafter"/>
</dbReference>
<evidence type="ECO:0000313" key="5">
    <source>
        <dbReference type="Proteomes" id="UP000033710"/>
    </source>
</evidence>
<dbReference type="Gene3D" id="3.40.50.1820">
    <property type="entry name" value="alpha/beta hydrolase"/>
    <property type="match status" value="1"/>
</dbReference>
<dbReference type="Pfam" id="PF00561">
    <property type="entry name" value="Abhydrolase_1"/>
    <property type="match status" value="1"/>
</dbReference>